<reference evidence="1" key="1">
    <citation type="submission" date="2021-06" db="EMBL/GenBank/DDBJ databases">
        <authorList>
            <person name="Kallberg Y."/>
            <person name="Tangrot J."/>
            <person name="Rosling A."/>
        </authorList>
    </citation>
    <scope>NUCLEOTIDE SEQUENCE</scope>
    <source>
        <strain evidence="1">CL356</strain>
    </source>
</reference>
<name>A0ACA9PKK7_9GLOM</name>
<evidence type="ECO:0000313" key="1">
    <source>
        <dbReference type="EMBL" id="CAG8713272.1"/>
    </source>
</evidence>
<keyword evidence="2" id="KW-1185">Reference proteome</keyword>
<evidence type="ECO:0000313" key="2">
    <source>
        <dbReference type="Proteomes" id="UP000789525"/>
    </source>
</evidence>
<accession>A0ACA9PKK7</accession>
<proteinExistence type="predicted"/>
<dbReference type="Proteomes" id="UP000789525">
    <property type="component" value="Unassembled WGS sequence"/>
</dbReference>
<dbReference type="EMBL" id="CAJVPT010036003">
    <property type="protein sequence ID" value="CAG8713272.1"/>
    <property type="molecule type" value="Genomic_DNA"/>
</dbReference>
<sequence>MSNESIPSFNRHLRLALLCTTSVAICSSFLLAILILNIRIGFNSSTSWTAWDFAHIDIVTAKTLDESPSRKVILALEMILPPVLGLHFFVFFGFIEEAMRRIRGHRFSTNSVLPEAWRRNHRPAESSHRHEAGIIEITPPSLTDHQFAVMPAPLAPTYSVTNHTTATATPSYSPPHSRPSS</sequence>
<protein>
    <submittedName>
        <fullName evidence="1">13725_t:CDS:1</fullName>
    </submittedName>
</protein>
<feature type="non-terminal residue" evidence="1">
    <location>
        <position position="181"/>
    </location>
</feature>
<organism evidence="1 2">
    <name type="scientific">Acaulospora colombiana</name>
    <dbReference type="NCBI Taxonomy" id="27376"/>
    <lineage>
        <taxon>Eukaryota</taxon>
        <taxon>Fungi</taxon>
        <taxon>Fungi incertae sedis</taxon>
        <taxon>Mucoromycota</taxon>
        <taxon>Glomeromycotina</taxon>
        <taxon>Glomeromycetes</taxon>
        <taxon>Diversisporales</taxon>
        <taxon>Acaulosporaceae</taxon>
        <taxon>Acaulospora</taxon>
    </lineage>
</organism>
<gene>
    <name evidence="1" type="ORF">ACOLOM_LOCUS10783</name>
</gene>
<comment type="caution">
    <text evidence="1">The sequence shown here is derived from an EMBL/GenBank/DDBJ whole genome shotgun (WGS) entry which is preliminary data.</text>
</comment>